<dbReference type="AlphaFoldDB" id="A0A914XGC9"/>
<evidence type="ECO:0000313" key="1">
    <source>
        <dbReference type="Proteomes" id="UP000887566"/>
    </source>
</evidence>
<accession>A0A914XGC9</accession>
<name>A0A914XGC9_9BILA</name>
<keyword evidence="1" id="KW-1185">Reference proteome</keyword>
<protein>
    <submittedName>
        <fullName evidence="2">Uncharacterized protein</fullName>
    </submittedName>
</protein>
<organism evidence="1 2">
    <name type="scientific">Plectus sambesii</name>
    <dbReference type="NCBI Taxonomy" id="2011161"/>
    <lineage>
        <taxon>Eukaryota</taxon>
        <taxon>Metazoa</taxon>
        <taxon>Ecdysozoa</taxon>
        <taxon>Nematoda</taxon>
        <taxon>Chromadorea</taxon>
        <taxon>Plectida</taxon>
        <taxon>Plectina</taxon>
        <taxon>Plectoidea</taxon>
        <taxon>Plectidae</taxon>
        <taxon>Plectus</taxon>
    </lineage>
</organism>
<proteinExistence type="predicted"/>
<evidence type="ECO:0000313" key="2">
    <source>
        <dbReference type="WBParaSite" id="PSAMB.scaffold8173size6532.g31052.t1"/>
    </source>
</evidence>
<dbReference type="Proteomes" id="UP000887566">
    <property type="component" value="Unplaced"/>
</dbReference>
<reference evidence="2" key="1">
    <citation type="submission" date="2022-11" db="UniProtKB">
        <authorList>
            <consortium name="WormBaseParasite"/>
        </authorList>
    </citation>
    <scope>IDENTIFICATION</scope>
</reference>
<sequence length="40" mass="4489">RNSGRSYSYLSSSYMLYDIRNDTKTTAGTGFYIPASLAFI</sequence>
<dbReference type="WBParaSite" id="PSAMB.scaffold8173size6532.g31052.t1">
    <property type="protein sequence ID" value="PSAMB.scaffold8173size6532.g31052.t1"/>
    <property type="gene ID" value="PSAMB.scaffold8173size6532.g31052"/>
</dbReference>